<organism evidence="3 4">
    <name type="scientific">Uliginosibacterium sediminicola</name>
    <dbReference type="NCBI Taxonomy" id="2024550"/>
    <lineage>
        <taxon>Bacteria</taxon>
        <taxon>Pseudomonadati</taxon>
        <taxon>Pseudomonadota</taxon>
        <taxon>Betaproteobacteria</taxon>
        <taxon>Rhodocyclales</taxon>
        <taxon>Zoogloeaceae</taxon>
        <taxon>Uliginosibacterium</taxon>
    </lineage>
</organism>
<dbReference type="InterPro" id="IPR051680">
    <property type="entry name" value="ATP-dep_Glu-Cys_Ligase-2"/>
</dbReference>
<proteinExistence type="predicted"/>
<dbReference type="InterPro" id="IPR007296">
    <property type="entry name" value="DUF403"/>
</dbReference>
<dbReference type="SUPFAM" id="SSF56059">
    <property type="entry name" value="Glutathione synthetase ATP-binding domain-like"/>
    <property type="match status" value="1"/>
</dbReference>
<dbReference type="Pfam" id="PF04168">
    <property type="entry name" value="Alpha-E"/>
    <property type="match status" value="1"/>
</dbReference>
<dbReference type="Pfam" id="PF14403">
    <property type="entry name" value="CP_ATPgrasp_2"/>
    <property type="match status" value="1"/>
</dbReference>
<feature type="domain" description="Circularly permuted ATP-grasp type 2" evidence="2">
    <location>
        <begin position="80"/>
        <end position="458"/>
    </location>
</feature>
<dbReference type="Gene3D" id="3.30.1490.270">
    <property type="match status" value="1"/>
</dbReference>
<dbReference type="PANTHER" id="PTHR34595:SF2">
    <property type="entry name" value="BLR2978 PROTEIN"/>
    <property type="match status" value="1"/>
</dbReference>
<gene>
    <name evidence="3" type="ORF">ABDB84_08770</name>
</gene>
<evidence type="ECO:0000313" key="4">
    <source>
        <dbReference type="Proteomes" id="UP001410394"/>
    </source>
</evidence>
<dbReference type="InterPro" id="IPR025841">
    <property type="entry name" value="CP_ATPgrasp_2"/>
</dbReference>
<name>A0ABU9YXR1_9RHOO</name>
<sequence>MPLLDRYTTPADRYDELLAANGEPRPHWARLIEHLESLGPRALQEARETMQRQIASNGVTYNVYADPRGADRPWDLDLLPQILPAEEWEEISAAIRQRATLLNAVLRDLYGKQELIAEGHIPASIIQGHPGFLRNCHGIEVPGDIHLHFYAADIARSPDGRWWVVSDRTQAPSGAGYTLENRALVGAQFPDLLRELRVQPHNDFFQSLHDALAHWAPRDDETPLIVLLTPGALNETYFEHTYLARHMGIPLVEGQDLTVRHGSVFLKTLGGLRRVHAILRRVDDTWCDPLELRPDSALGVPGLVDAARQGRVLIANALGSGLIESGALLGFLPTVCEHLYGEKLAMPSVATWWCGETAACDEVDERIDSLVIKHAYGFGAEGPVFGGDLDAKALAALRARIHEQPRNFVGQEMVRMARAPVWSAQNSGLEPRLTGLRVFAAATPNGYIVMPGGLTRVAGLQDARVVTIQRGGGSKDTWVLGAAQEELPLSPGARKVPAAVAEYDRSTLASRTGESMFWLARYAERADCGLRLLRSGLRQQLSADDSEWPVLLAAGLRCNVIAFHDKRLSPQATLLGALKDRDHPGGPLSNLHNVIRLARALRDRLAPDSWRIYNRLDRLIASWGRGTHTLSDALEFLDQALMLMITLSGYSMEQMTRDAGWRFQSISRRVERMQFLAAAFDALLVPESGTPALNTLIDLTDSVLTYRRRYQRAPEHAPVAELLLIDHDNPRAFLYQIESLADHVVLLPGPLPPDIQLPLQQLATRLLARPAEDWISTPRHAAELRALLRETWHAGNTIASQLQNRYFNHLTTRSTMS</sequence>
<keyword evidence="4" id="KW-1185">Reference proteome</keyword>
<reference evidence="3 4" key="1">
    <citation type="journal article" date="2018" name="Int. J. Syst. Evol. Microbiol.">
        <title>Uliginosibacterium sediminicola sp. nov., isolated from freshwater sediment.</title>
        <authorList>
            <person name="Hwang W.M."/>
            <person name="Kim S.M."/>
            <person name="Kang K."/>
            <person name="Ahn T.Y."/>
        </authorList>
    </citation>
    <scope>NUCLEOTIDE SEQUENCE [LARGE SCALE GENOMIC DNA]</scope>
    <source>
        <strain evidence="3 4">M1-21</strain>
    </source>
</reference>
<dbReference type="RefSeq" id="WP_345919333.1">
    <property type="nucleotide sequence ID" value="NZ_JBDIVE010000003.1"/>
</dbReference>
<accession>A0ABU9YXR1</accession>
<evidence type="ECO:0000313" key="3">
    <source>
        <dbReference type="EMBL" id="MEN3068568.1"/>
    </source>
</evidence>
<dbReference type="PANTHER" id="PTHR34595">
    <property type="entry name" value="BLR5612 PROTEIN"/>
    <property type="match status" value="1"/>
</dbReference>
<protein>
    <submittedName>
        <fullName evidence="3">Circularly permuted type 2 ATP-grasp protein</fullName>
    </submittedName>
</protein>
<dbReference type="Proteomes" id="UP001410394">
    <property type="component" value="Unassembled WGS sequence"/>
</dbReference>
<evidence type="ECO:0000259" key="1">
    <source>
        <dbReference type="Pfam" id="PF04168"/>
    </source>
</evidence>
<dbReference type="EMBL" id="JBDIVE010000003">
    <property type="protein sequence ID" value="MEN3068568.1"/>
    <property type="molecule type" value="Genomic_DNA"/>
</dbReference>
<comment type="caution">
    <text evidence="3">The sequence shown here is derived from an EMBL/GenBank/DDBJ whole genome shotgun (WGS) entry which is preliminary data.</text>
</comment>
<evidence type="ECO:0000259" key="2">
    <source>
        <dbReference type="Pfam" id="PF14403"/>
    </source>
</evidence>
<dbReference type="Gene3D" id="3.40.50.11290">
    <property type="match status" value="1"/>
</dbReference>
<feature type="domain" description="DUF403" evidence="1">
    <location>
        <begin position="508"/>
        <end position="807"/>
    </location>
</feature>